<keyword evidence="3" id="KW-1185">Reference proteome</keyword>
<dbReference type="EMBL" id="OU466861">
    <property type="protein sequence ID" value="CAH2066089.1"/>
    <property type="molecule type" value="Genomic_DNA"/>
</dbReference>
<dbReference type="Proteomes" id="UP000836841">
    <property type="component" value="Chromosome 5"/>
</dbReference>
<reference evidence="2 3" key="1">
    <citation type="submission" date="2022-03" db="EMBL/GenBank/DDBJ databases">
        <authorList>
            <person name="Nunn A."/>
            <person name="Chopra R."/>
            <person name="Nunn A."/>
            <person name="Contreras Garrido A."/>
        </authorList>
    </citation>
    <scope>NUCLEOTIDE SEQUENCE [LARGE SCALE GENOMIC DNA]</scope>
</reference>
<protein>
    <submittedName>
        <fullName evidence="2">Uncharacterized protein</fullName>
    </submittedName>
</protein>
<evidence type="ECO:0000256" key="1">
    <source>
        <dbReference type="SAM" id="Phobius"/>
    </source>
</evidence>
<dbReference type="AlphaFoldDB" id="A0AAU9SIM2"/>
<evidence type="ECO:0000313" key="2">
    <source>
        <dbReference type="EMBL" id="CAH2066089.1"/>
    </source>
</evidence>
<feature type="transmembrane region" description="Helical" evidence="1">
    <location>
        <begin position="122"/>
        <end position="142"/>
    </location>
</feature>
<accession>A0AAU9SIM2</accession>
<name>A0AAU9SIM2_THLAR</name>
<sequence length="143" mass="16272">MLCFPPPTLEQTLGEDYCCNSNITLDGRHHIRKWWGKAMMDKVNEVIENMDALSNRIQVESDANLSNLNGLVSRPKKETLPHNLHKVVEEIEQLKETLGDPDLVEKMKELAKRDAHGSELQFKIAMVVGVVVIFLALIICYMK</sequence>
<gene>
    <name evidence="2" type="ORF">TAV2_LOCUS17017</name>
</gene>
<keyword evidence="1" id="KW-0812">Transmembrane</keyword>
<proteinExistence type="predicted"/>
<organism evidence="2 3">
    <name type="scientific">Thlaspi arvense</name>
    <name type="common">Field penny-cress</name>
    <dbReference type="NCBI Taxonomy" id="13288"/>
    <lineage>
        <taxon>Eukaryota</taxon>
        <taxon>Viridiplantae</taxon>
        <taxon>Streptophyta</taxon>
        <taxon>Embryophyta</taxon>
        <taxon>Tracheophyta</taxon>
        <taxon>Spermatophyta</taxon>
        <taxon>Magnoliopsida</taxon>
        <taxon>eudicotyledons</taxon>
        <taxon>Gunneridae</taxon>
        <taxon>Pentapetalae</taxon>
        <taxon>rosids</taxon>
        <taxon>malvids</taxon>
        <taxon>Brassicales</taxon>
        <taxon>Brassicaceae</taxon>
        <taxon>Thlaspideae</taxon>
        <taxon>Thlaspi</taxon>
    </lineage>
</organism>
<evidence type="ECO:0000313" key="3">
    <source>
        <dbReference type="Proteomes" id="UP000836841"/>
    </source>
</evidence>
<keyword evidence="1" id="KW-0472">Membrane</keyword>
<keyword evidence="1" id="KW-1133">Transmembrane helix</keyword>